<organism evidence="3 4">
    <name type="scientific">Allosphingosinicella humi</name>
    <dbReference type="NCBI Taxonomy" id="2068657"/>
    <lineage>
        <taxon>Bacteria</taxon>
        <taxon>Pseudomonadati</taxon>
        <taxon>Pseudomonadota</taxon>
        <taxon>Alphaproteobacteria</taxon>
        <taxon>Sphingomonadales</taxon>
        <taxon>Sphingomonadaceae</taxon>
        <taxon>Allosphingosinicella</taxon>
    </lineage>
</organism>
<dbReference type="AlphaFoldDB" id="A0A2U2J3G9"/>
<evidence type="ECO:0000313" key="4">
    <source>
        <dbReference type="Proteomes" id="UP000245916"/>
    </source>
</evidence>
<protein>
    <submittedName>
        <fullName evidence="3">Spore coat biosynthesis protein F</fullName>
    </submittedName>
</protein>
<sequence>MAAKILVLAGRRSATLDPLAEAAGVTHKCLVPVQGEAMVGRVLRTAADAWPDAELFLSVEDFAAVAEEPTVAKLHAEGRLTPVEAQFHIVDSVVAASRVTGFPLIITTADNVLMTREVLHRLAAQGAMGEADAIVVMAEKQDILAAHPDGQRRFYEMRGGGYSNCNLFWLSSEKALKATESFREGGQFAKHPKRIVKAFGLLNLLRFRFGLSTLDGMFRHISRRFGVRVRPMVVTDGRLAIDVDNERTHRVAEEILARG</sequence>
<feature type="domain" description="MobA-like NTP transferase" evidence="2">
    <location>
        <begin position="6"/>
        <end position="142"/>
    </location>
</feature>
<dbReference type="OrthoDB" id="7400486at2"/>
<dbReference type="SUPFAM" id="SSF53448">
    <property type="entry name" value="Nucleotide-diphospho-sugar transferases"/>
    <property type="match status" value="1"/>
</dbReference>
<dbReference type="InterPro" id="IPR029044">
    <property type="entry name" value="Nucleotide-diphossugar_trans"/>
</dbReference>
<accession>A0A2U2J3G9</accession>
<dbReference type="Proteomes" id="UP000245916">
    <property type="component" value="Unassembled WGS sequence"/>
</dbReference>
<evidence type="ECO:0000313" key="3">
    <source>
        <dbReference type="EMBL" id="PWG02893.1"/>
    </source>
</evidence>
<reference evidence="3 4" key="1">
    <citation type="submission" date="2018-05" db="EMBL/GenBank/DDBJ databases">
        <title>Genome of Sphingosinicella humi QZX222.</title>
        <authorList>
            <person name="Qiao Z."/>
            <person name="Wang G."/>
        </authorList>
    </citation>
    <scope>NUCLEOTIDE SEQUENCE [LARGE SCALE GENOMIC DNA]</scope>
    <source>
        <strain evidence="3 4">QZX222</strain>
    </source>
</reference>
<dbReference type="Gene3D" id="3.90.550.10">
    <property type="entry name" value="Spore Coat Polysaccharide Biosynthesis Protein SpsA, Chain A"/>
    <property type="match status" value="1"/>
</dbReference>
<proteinExistence type="predicted"/>
<comment type="caution">
    <text evidence="3">The sequence shown here is derived from an EMBL/GenBank/DDBJ whole genome shotgun (WGS) entry which is preliminary data.</text>
</comment>
<evidence type="ECO:0000259" key="2">
    <source>
        <dbReference type="Pfam" id="PF12804"/>
    </source>
</evidence>
<keyword evidence="1" id="KW-0460">Magnesium</keyword>
<keyword evidence="4" id="KW-1185">Reference proteome</keyword>
<evidence type="ECO:0000256" key="1">
    <source>
        <dbReference type="ARBA" id="ARBA00022842"/>
    </source>
</evidence>
<dbReference type="RefSeq" id="WP_109271031.1">
    <property type="nucleotide sequence ID" value="NZ_QFFF01000001.1"/>
</dbReference>
<name>A0A2U2J3G9_9SPHN</name>
<gene>
    <name evidence="3" type="ORF">DF286_08445</name>
</gene>
<dbReference type="EMBL" id="QFFF01000001">
    <property type="protein sequence ID" value="PWG02893.1"/>
    <property type="molecule type" value="Genomic_DNA"/>
</dbReference>
<dbReference type="Pfam" id="PF12804">
    <property type="entry name" value="NTP_transf_3"/>
    <property type="match status" value="1"/>
</dbReference>
<dbReference type="InterPro" id="IPR025877">
    <property type="entry name" value="MobA-like_NTP_Trfase"/>
</dbReference>
<dbReference type="GO" id="GO:0016779">
    <property type="term" value="F:nucleotidyltransferase activity"/>
    <property type="evidence" value="ECO:0007669"/>
    <property type="project" value="UniProtKB-ARBA"/>
</dbReference>